<evidence type="ECO:0000256" key="5">
    <source>
        <dbReference type="ARBA" id="ARBA00022801"/>
    </source>
</evidence>
<reference evidence="9" key="1">
    <citation type="submission" date="2021-05" db="EMBL/GenBank/DDBJ databases">
        <authorList>
            <person name="Arsene-Ploetze F."/>
        </authorList>
    </citation>
    <scope>NUCLEOTIDE SEQUENCE</scope>
    <source>
        <strain evidence="9">DSM 42138</strain>
    </source>
</reference>
<evidence type="ECO:0000313" key="10">
    <source>
        <dbReference type="Proteomes" id="UP001152519"/>
    </source>
</evidence>
<dbReference type="PANTHER" id="PTHR10030">
    <property type="entry name" value="ALPHA-L-FUCOSIDASE"/>
    <property type="match status" value="1"/>
</dbReference>
<dbReference type="GO" id="GO:0005764">
    <property type="term" value="C:lysosome"/>
    <property type="evidence" value="ECO:0007669"/>
    <property type="project" value="TreeGrafter"/>
</dbReference>
<dbReference type="Pfam" id="PF01120">
    <property type="entry name" value="Alpha_L_fucos"/>
    <property type="match status" value="1"/>
</dbReference>
<evidence type="ECO:0000256" key="4">
    <source>
        <dbReference type="ARBA" id="ARBA00022729"/>
    </source>
</evidence>
<comment type="function">
    <text evidence="1">Alpha-L-fucosidase is responsible for hydrolyzing the alpha-1,6-linked fucose joined to the reducing-end N-acetylglucosamine of the carbohydrate moieties of glycoproteins.</text>
</comment>
<evidence type="ECO:0000256" key="3">
    <source>
        <dbReference type="ARBA" id="ARBA00012662"/>
    </source>
</evidence>
<organism evidence="9 10">
    <name type="scientific">Actinacidiphila cocklensis</name>
    <dbReference type="NCBI Taxonomy" id="887465"/>
    <lineage>
        <taxon>Bacteria</taxon>
        <taxon>Bacillati</taxon>
        <taxon>Actinomycetota</taxon>
        <taxon>Actinomycetes</taxon>
        <taxon>Kitasatosporales</taxon>
        <taxon>Streptomycetaceae</taxon>
        <taxon>Actinacidiphila</taxon>
    </lineage>
</organism>
<dbReference type="SMART" id="SM00812">
    <property type="entry name" value="Alpha_L_fucos"/>
    <property type="match status" value="1"/>
</dbReference>
<evidence type="ECO:0000256" key="6">
    <source>
        <dbReference type="ARBA" id="ARBA00023295"/>
    </source>
</evidence>
<dbReference type="InterPro" id="IPR000772">
    <property type="entry name" value="Ricin_B_lectin"/>
</dbReference>
<dbReference type="NCBIfam" id="TIGR01409">
    <property type="entry name" value="TAT_signal_seq"/>
    <property type="match status" value="1"/>
</dbReference>
<feature type="domain" description="Glycoside hydrolase family 29 N-terminal" evidence="7">
    <location>
        <begin position="43"/>
        <end position="359"/>
    </location>
</feature>
<keyword evidence="5" id="KW-0378">Hydrolase</keyword>
<dbReference type="InterPro" id="IPR000933">
    <property type="entry name" value="Glyco_hydro_29"/>
</dbReference>
<dbReference type="PRINTS" id="PR00741">
    <property type="entry name" value="GLHYDRLASE29"/>
</dbReference>
<dbReference type="CDD" id="cd00161">
    <property type="entry name" value="beta-trefoil_Ricin-like"/>
    <property type="match status" value="1"/>
</dbReference>
<dbReference type="GO" id="GO:0004560">
    <property type="term" value="F:alpha-L-fucosidase activity"/>
    <property type="evidence" value="ECO:0007669"/>
    <property type="project" value="InterPro"/>
</dbReference>
<dbReference type="SUPFAM" id="SSF49695">
    <property type="entry name" value="gamma-Crystallin-like"/>
    <property type="match status" value="1"/>
</dbReference>
<evidence type="ECO:0000313" key="9">
    <source>
        <dbReference type="EMBL" id="CAG6391896.1"/>
    </source>
</evidence>
<dbReference type="AlphaFoldDB" id="A0A9W4DQX4"/>
<sequence>MSSLPMSRRSLIKAAALAGGTVAFGLPQILRAAPAQAYTVPEKMNWWYQARFGMFIHFGSYSYLGHGEWAFTNESWTKANYQSQVSSHFNPASFNAATIASLAANAGMKYLVITAKHHEGFAMWDSGVPGFTDTTGKAYNLHDYTAYQGDLLASLKTECEARGVRFGLYYSILDWNHPSQTDRGGLTTMSSLADRTSYIADMKAQLQELLDRYDPAVLWFDGDWFGEPASPTLNDWWLKSDGADLYSWLIARKPGLIVNERVKRNLGLGDFMCPEQTVPGAPLSRPWETCATMNGAWGYNSGSENSYRSVTDIVRELVTVVSRDGNYLLNIGPKGDGTVTPGSVTILQGLASWMSTYGDSVHGTTASPYTTDPSWGRATKKDGTLFAHVFSWPANGRLQIPALTNTISRVYLMNNPSASLPYTVSSGQINVTVPAAAPNGSDSVVCVAVTGVPASSAAGASGATVFQDTGYAGGNAVLALGNYAGAQLTAAGVGPAQISSLRVPDGFRVIGYSGDNFTGTAWVFTADAADLRQTGNNDAIVSLKVAFNPATYFRLVNVTDGLALDSGGNVASGSAIKQWTPVDSTNLQWQVIDLGTGYYRLVNRTNGLAADGWGTTTAGDPARQSAWNGGTDQQWVITDRGTGRYSIANRATGLVLDGGGSVASGSVCKQWPWQDSPNLLWTVQPA</sequence>
<dbReference type="InterPro" id="IPR017853">
    <property type="entry name" value="GH"/>
</dbReference>
<dbReference type="InterPro" id="IPR013780">
    <property type="entry name" value="Glyco_hydro_b"/>
</dbReference>
<evidence type="ECO:0000259" key="7">
    <source>
        <dbReference type="Pfam" id="PF01120"/>
    </source>
</evidence>
<dbReference type="InterPro" id="IPR006311">
    <property type="entry name" value="TAT_signal"/>
</dbReference>
<dbReference type="Gene3D" id="2.60.40.1180">
    <property type="entry name" value="Golgi alpha-mannosidase II"/>
    <property type="match status" value="1"/>
</dbReference>
<proteinExistence type="inferred from homology"/>
<dbReference type="EC" id="3.2.1.51" evidence="3"/>
<evidence type="ECO:0000256" key="1">
    <source>
        <dbReference type="ARBA" id="ARBA00004071"/>
    </source>
</evidence>
<dbReference type="Proteomes" id="UP001152519">
    <property type="component" value="Unassembled WGS sequence"/>
</dbReference>
<dbReference type="GO" id="GO:0006004">
    <property type="term" value="P:fucose metabolic process"/>
    <property type="evidence" value="ECO:0007669"/>
    <property type="project" value="InterPro"/>
</dbReference>
<dbReference type="GO" id="GO:0016139">
    <property type="term" value="P:glycoside catabolic process"/>
    <property type="evidence" value="ECO:0007669"/>
    <property type="project" value="TreeGrafter"/>
</dbReference>
<evidence type="ECO:0000256" key="2">
    <source>
        <dbReference type="ARBA" id="ARBA00007951"/>
    </source>
</evidence>
<gene>
    <name evidence="9" type="ORF">SCOCK_140094</name>
</gene>
<dbReference type="InterPro" id="IPR057739">
    <property type="entry name" value="Glyco_hydro_29_N"/>
</dbReference>
<feature type="domain" description="Ricin B lectin" evidence="8">
    <location>
        <begin position="586"/>
        <end position="671"/>
    </location>
</feature>
<comment type="caution">
    <text evidence="9">The sequence shown here is derived from an EMBL/GenBank/DDBJ whole genome shotgun (WGS) entry which is preliminary data.</text>
</comment>
<comment type="similarity">
    <text evidence="2">Belongs to the glycosyl hydrolase 29 family.</text>
</comment>
<evidence type="ECO:0000259" key="8">
    <source>
        <dbReference type="Pfam" id="PF14200"/>
    </source>
</evidence>
<dbReference type="SUPFAM" id="SSF51445">
    <property type="entry name" value="(Trans)glycosidases"/>
    <property type="match status" value="1"/>
</dbReference>
<keyword evidence="10" id="KW-1185">Reference proteome</keyword>
<dbReference type="SUPFAM" id="SSF50370">
    <property type="entry name" value="Ricin B-like lectins"/>
    <property type="match status" value="1"/>
</dbReference>
<dbReference type="InterPro" id="IPR035992">
    <property type="entry name" value="Ricin_B-like_lectins"/>
</dbReference>
<name>A0A9W4DQX4_9ACTN</name>
<dbReference type="InterPro" id="IPR019546">
    <property type="entry name" value="TAT_signal_bac_arc"/>
</dbReference>
<protein>
    <recommendedName>
        <fullName evidence="3">alpha-L-fucosidase</fullName>
        <ecNumber evidence="3">3.2.1.51</ecNumber>
    </recommendedName>
</protein>
<dbReference type="PROSITE" id="PS51318">
    <property type="entry name" value="TAT"/>
    <property type="match status" value="1"/>
</dbReference>
<dbReference type="Gene3D" id="2.60.20.10">
    <property type="entry name" value="Crystallins"/>
    <property type="match status" value="1"/>
</dbReference>
<accession>A0A9W4DQX4</accession>
<dbReference type="Gene3D" id="3.20.20.80">
    <property type="entry name" value="Glycosidases"/>
    <property type="match status" value="1"/>
</dbReference>
<dbReference type="PANTHER" id="PTHR10030:SF37">
    <property type="entry name" value="ALPHA-L-FUCOSIDASE-RELATED"/>
    <property type="match status" value="1"/>
</dbReference>
<dbReference type="InterPro" id="IPR016286">
    <property type="entry name" value="FUC_metazoa-typ"/>
</dbReference>
<keyword evidence="4" id="KW-0732">Signal</keyword>
<keyword evidence="6" id="KW-0326">Glycosidase</keyword>
<dbReference type="Pfam" id="PF14200">
    <property type="entry name" value="RicinB_lectin_2"/>
    <property type="match status" value="1"/>
</dbReference>
<dbReference type="EMBL" id="CAJSLV010000042">
    <property type="protein sequence ID" value="CAG6391896.1"/>
    <property type="molecule type" value="Genomic_DNA"/>
</dbReference>
<dbReference type="InterPro" id="IPR011024">
    <property type="entry name" value="G_crystallin-like"/>
</dbReference>
<dbReference type="Gene3D" id="2.80.10.50">
    <property type="match status" value="1"/>
</dbReference>